<keyword evidence="1" id="KW-0812">Transmembrane</keyword>
<accession>A0ABD2FYJ2</accession>
<organism evidence="2 3">
    <name type="scientific">Pagothenia borchgrevinki</name>
    <name type="common">Bald rockcod</name>
    <name type="synonym">Trematomus borchgrevinki</name>
    <dbReference type="NCBI Taxonomy" id="8213"/>
    <lineage>
        <taxon>Eukaryota</taxon>
        <taxon>Metazoa</taxon>
        <taxon>Chordata</taxon>
        <taxon>Craniata</taxon>
        <taxon>Vertebrata</taxon>
        <taxon>Euteleostomi</taxon>
        <taxon>Actinopterygii</taxon>
        <taxon>Neopterygii</taxon>
        <taxon>Teleostei</taxon>
        <taxon>Neoteleostei</taxon>
        <taxon>Acanthomorphata</taxon>
        <taxon>Eupercaria</taxon>
        <taxon>Perciformes</taxon>
        <taxon>Notothenioidei</taxon>
        <taxon>Nototheniidae</taxon>
        <taxon>Pagothenia</taxon>
    </lineage>
</organism>
<sequence length="115" mass="13121">MEEIYDDVQTLSSKSSKIQEGARRFLRASVLGLGLLSVFLLAGLIGLAVHYHDVTEERDRLKASLTEKTSELLRLQCLMDKSEWYPGLDWPSGIPGIFPVGRRAFWADMSFFFFF</sequence>
<reference evidence="2 3" key="2">
    <citation type="journal article" date="2024" name="G3 (Bethesda)">
        <title>The genome of the cryopelagic Antarctic bald notothen, Trematomus borchgrevinki.</title>
        <authorList>
            <person name="Rayamajhi N."/>
            <person name="Rivera-Colon A.G."/>
            <person name="Minhas B.F."/>
            <person name="Cheng C.C."/>
            <person name="Catchen J.M."/>
        </authorList>
    </citation>
    <scope>NUCLEOTIDE SEQUENCE [LARGE SCALE GENOMIC DNA]</scope>
    <source>
        <strain evidence="2">AGRC-2024</strain>
    </source>
</reference>
<reference evidence="2 3" key="1">
    <citation type="journal article" date="2022" name="G3 (Bethesda)">
        <title>Evaluating Illumina-, Nanopore-, and PacBio-based genome assembly strategies with the bald notothen, Trematomus borchgrevinki.</title>
        <authorList>
            <person name="Rayamajhi N."/>
            <person name="Cheng C.C."/>
            <person name="Catchen J.M."/>
        </authorList>
    </citation>
    <scope>NUCLEOTIDE SEQUENCE [LARGE SCALE GENOMIC DNA]</scope>
    <source>
        <strain evidence="2">AGRC-2024</strain>
    </source>
</reference>
<keyword evidence="1" id="KW-0472">Membrane</keyword>
<proteinExistence type="predicted"/>
<name>A0ABD2FYJ2_PAGBO</name>
<gene>
    <name evidence="2" type="ORF">OYC64_004451</name>
</gene>
<keyword evidence="1" id="KW-1133">Transmembrane helix</keyword>
<dbReference type="Proteomes" id="UP001619887">
    <property type="component" value="Unassembled WGS sequence"/>
</dbReference>
<feature type="transmembrane region" description="Helical" evidence="1">
    <location>
        <begin position="25"/>
        <end position="51"/>
    </location>
</feature>
<evidence type="ECO:0000256" key="1">
    <source>
        <dbReference type="SAM" id="Phobius"/>
    </source>
</evidence>
<evidence type="ECO:0000313" key="3">
    <source>
        <dbReference type="Proteomes" id="UP001619887"/>
    </source>
</evidence>
<evidence type="ECO:0000313" key="2">
    <source>
        <dbReference type="EMBL" id="KAL3046450.1"/>
    </source>
</evidence>
<protein>
    <submittedName>
        <fullName evidence="2">Uncharacterized protein</fullName>
    </submittedName>
</protein>
<comment type="caution">
    <text evidence="2">The sequence shown here is derived from an EMBL/GenBank/DDBJ whole genome shotgun (WGS) entry which is preliminary data.</text>
</comment>
<keyword evidence="3" id="KW-1185">Reference proteome</keyword>
<dbReference type="EMBL" id="JBIYXZ010002085">
    <property type="protein sequence ID" value="KAL3046450.1"/>
    <property type="molecule type" value="Genomic_DNA"/>
</dbReference>
<dbReference type="AlphaFoldDB" id="A0ABD2FYJ2"/>